<dbReference type="EMBL" id="VFIA01000005">
    <property type="protein sequence ID" value="MBC3790607.1"/>
    <property type="molecule type" value="Genomic_DNA"/>
</dbReference>
<organism evidence="1 2">
    <name type="scientific">Spirosoma utsteinense</name>
    <dbReference type="NCBI Taxonomy" id="2585773"/>
    <lineage>
        <taxon>Bacteria</taxon>
        <taxon>Pseudomonadati</taxon>
        <taxon>Bacteroidota</taxon>
        <taxon>Cytophagia</taxon>
        <taxon>Cytophagales</taxon>
        <taxon>Cytophagaceae</taxon>
        <taxon>Spirosoma</taxon>
    </lineage>
</organism>
<proteinExistence type="predicted"/>
<comment type="caution">
    <text evidence="1">The sequence shown here is derived from an EMBL/GenBank/DDBJ whole genome shotgun (WGS) entry which is preliminary data.</text>
</comment>
<name>A0ABR6W2E2_9BACT</name>
<dbReference type="SUPFAM" id="SSF55785">
    <property type="entry name" value="PYP-like sensor domain (PAS domain)"/>
    <property type="match status" value="1"/>
</dbReference>
<sequence length="134" mass="15059">MNTSTSSADLLLDSVFRTSHHGIVVCRALRDPAGHIIDFQVIRCNERATEIVRVPRERMLTETMLTVDPEGINSGIFVTYCQVAETGLPMHIEHYYAEAGVWMTQSLARSGDDDVLASWIDITSQKRAEQEKVH</sequence>
<protein>
    <submittedName>
        <fullName evidence="1">PAS domain-containing protein</fullName>
    </submittedName>
</protein>
<evidence type="ECO:0000313" key="2">
    <source>
        <dbReference type="Proteomes" id="UP000700732"/>
    </source>
</evidence>
<evidence type="ECO:0000313" key="1">
    <source>
        <dbReference type="EMBL" id="MBC3790607.1"/>
    </source>
</evidence>
<dbReference type="Proteomes" id="UP000700732">
    <property type="component" value="Unassembled WGS sequence"/>
</dbReference>
<gene>
    <name evidence="1" type="ORF">FH603_1097</name>
</gene>
<dbReference type="RefSeq" id="WP_186736438.1">
    <property type="nucleotide sequence ID" value="NZ_VFIA01000005.1"/>
</dbReference>
<dbReference type="Gene3D" id="3.30.450.20">
    <property type="entry name" value="PAS domain"/>
    <property type="match status" value="1"/>
</dbReference>
<keyword evidence="2" id="KW-1185">Reference proteome</keyword>
<dbReference type="InterPro" id="IPR035965">
    <property type="entry name" value="PAS-like_dom_sf"/>
</dbReference>
<accession>A0ABR6W2E2</accession>
<reference evidence="1 2" key="1">
    <citation type="submission" date="2019-06" db="EMBL/GenBank/DDBJ databases">
        <title>Spirosoma utsteinense sp. nov. isolated from Antarctic ice-free soils.</title>
        <authorList>
            <person name="Tahon G."/>
        </authorList>
    </citation>
    <scope>NUCLEOTIDE SEQUENCE [LARGE SCALE GENOMIC DNA]</scope>
    <source>
        <strain evidence="1 2">LMG 31447</strain>
    </source>
</reference>